<feature type="compositionally biased region" description="Basic and acidic residues" evidence="1">
    <location>
        <begin position="1366"/>
        <end position="1380"/>
    </location>
</feature>
<feature type="compositionally biased region" description="Polar residues" evidence="1">
    <location>
        <begin position="1085"/>
        <end position="1102"/>
    </location>
</feature>
<dbReference type="EMBL" id="GAKP01022119">
    <property type="protein sequence ID" value="JAC36833.1"/>
    <property type="molecule type" value="Transcribed_RNA"/>
</dbReference>
<dbReference type="Pfam" id="PF16059">
    <property type="entry name" value="MGA_dom"/>
    <property type="match status" value="1"/>
</dbReference>
<feature type="region of interest" description="Disordered" evidence="1">
    <location>
        <begin position="2206"/>
        <end position="2255"/>
    </location>
</feature>
<protein>
    <recommendedName>
        <fullName evidence="2">MGA conserved domain-containing protein</fullName>
    </recommendedName>
</protein>
<feature type="region of interest" description="Disordered" evidence="1">
    <location>
        <begin position="1296"/>
        <end position="1442"/>
    </location>
</feature>
<evidence type="ECO:0000259" key="2">
    <source>
        <dbReference type="Pfam" id="PF16059"/>
    </source>
</evidence>
<dbReference type="InterPro" id="IPR032060">
    <property type="entry name" value="MGA_dom"/>
</dbReference>
<feature type="compositionally biased region" description="Basic and acidic residues" evidence="1">
    <location>
        <begin position="1130"/>
        <end position="1139"/>
    </location>
</feature>
<feature type="region of interest" description="Disordered" evidence="1">
    <location>
        <begin position="326"/>
        <end position="350"/>
    </location>
</feature>
<feature type="compositionally biased region" description="Acidic residues" evidence="1">
    <location>
        <begin position="1163"/>
        <end position="1178"/>
    </location>
</feature>
<feature type="compositionally biased region" description="Basic residues" evidence="1">
    <location>
        <begin position="1140"/>
        <end position="1149"/>
    </location>
</feature>
<feature type="compositionally biased region" description="Polar residues" evidence="1">
    <location>
        <begin position="1405"/>
        <end position="1424"/>
    </location>
</feature>
<dbReference type="OrthoDB" id="6119313at2759"/>
<feature type="compositionally biased region" description="Low complexity" evidence="1">
    <location>
        <begin position="1433"/>
        <end position="1442"/>
    </location>
</feature>
<accession>A0A034V5L6</accession>
<feature type="compositionally biased region" description="Basic and acidic residues" evidence="1">
    <location>
        <begin position="332"/>
        <end position="350"/>
    </location>
</feature>
<evidence type="ECO:0000256" key="1">
    <source>
        <dbReference type="SAM" id="MobiDB-lite"/>
    </source>
</evidence>
<feature type="domain" description="MGA conserved" evidence="2">
    <location>
        <begin position="863"/>
        <end position="906"/>
    </location>
</feature>
<evidence type="ECO:0000313" key="3">
    <source>
        <dbReference type="EMBL" id="JAC36833.1"/>
    </source>
</evidence>
<name>A0A034V5L6_BACDO</name>
<feature type="compositionally biased region" description="Basic and acidic residues" evidence="1">
    <location>
        <begin position="1307"/>
        <end position="1330"/>
    </location>
</feature>
<feature type="region of interest" description="Disordered" evidence="1">
    <location>
        <begin position="1124"/>
        <end position="1189"/>
    </location>
</feature>
<proteinExistence type="predicted"/>
<feature type="compositionally biased region" description="Low complexity" evidence="1">
    <location>
        <begin position="1339"/>
        <end position="1349"/>
    </location>
</feature>
<feature type="compositionally biased region" description="Basic and acidic residues" evidence="1">
    <location>
        <begin position="234"/>
        <end position="246"/>
    </location>
</feature>
<feature type="compositionally biased region" description="Basic and acidic residues" evidence="1">
    <location>
        <begin position="688"/>
        <end position="705"/>
    </location>
</feature>
<feature type="region of interest" description="Disordered" evidence="1">
    <location>
        <begin position="1084"/>
        <end position="1106"/>
    </location>
</feature>
<feature type="compositionally biased region" description="Polar residues" evidence="1">
    <location>
        <begin position="2219"/>
        <end position="2241"/>
    </location>
</feature>
<feature type="region of interest" description="Disordered" evidence="1">
    <location>
        <begin position="687"/>
        <end position="707"/>
    </location>
</feature>
<feature type="region of interest" description="Disordered" evidence="1">
    <location>
        <begin position="215"/>
        <end position="246"/>
    </location>
</feature>
<reference evidence="3" key="1">
    <citation type="journal article" date="2014" name="BMC Genomics">
        <title>Characterizing the developmental transcriptome of the oriental fruit fly, Bactrocera dorsalis (Diptera: Tephritidae) through comparative genomic analysis with Drosophila melanogaster utilizing modENCODE datasets.</title>
        <authorList>
            <person name="Geib S.M."/>
            <person name="Calla B."/>
            <person name="Hall B."/>
            <person name="Hou S."/>
            <person name="Manoukis N.C."/>
        </authorList>
    </citation>
    <scope>NUCLEOTIDE SEQUENCE</scope>
    <source>
        <strain evidence="3">Punador</strain>
    </source>
</reference>
<sequence length="2702" mass="301119">MHLTKHQLKIIPRIQRKYNVSIGFLKSNLAKIEKFLWYALSPRLVIKRVAIRKGSKQRIILNYYHLRRVLFDQAERKVFKTRRRNVQLWSKQIVSYLRRKYGVKEHIEITSLSDNADTINKQQEEIAGSGNMAPDEVSKQLKEQLEILRSGKRTVPLMESETKSIVDETRNDSVEAASSSTLLQATELLSQCPTKVVADSNQFSHITSEVLDKTESAVQSTLETTPEKQIMGSDETRSEQPKHSYKADRNIDIDGESVELPPVDTATKTATDIATKSTTEMLQQCADKKTTRSLSNNSNFLDMLMNKVRGKNVLTETASNTKVIQSPPQAKESADTNVEKAPDNNEHFTDSGEEFFGFDETERLPGMLLTPLVPFSAQSKGNANVAFISESLNEFMRENLLESSNCVADGIENAACRRHRQATLGGLVTPDCIPPQMQMPLVPESLQKLRTVAERRQFLQKFNRNHKLAIINNEAAICRELQRKMRHHKSKSVSQQSLQAPNSQMPFTRQGWQAASFVTTEFNHYYYQTLDVIDGNERERVRLPGVRGNNEQRNKQPYLNRVPSNFLRNKCNPNTCSDALIGRDLKPVKAEPDKKKLNKTPLPSVFKPCPLSHKPFQKPLDDETAPLLLAGGSMAVVRMPIVELEVFPALGKPLHDVAKRYLDYILPHCDITREWAEFSVSTLQQSAECRKNDDQSKDGGDDTKVPTESYTFPIPYMNDRSHILVRRVVDRSEKLDETFEATTSPIEDFSFRANIDERDSELVECADVLSEMINSVAISCSENSFIKIDPDGLQTEKEENVELKQEKVVGRLKEEKSCNIKSPDESKLVNQAAANKKQNRLLLELRRLNATIIDAAVKAEKGAKPCTKEYCTFGCICQSLADDYPLRQHCGKSKCVIECTCKTPSQSRIMRLETDGRSITTEDAFMLRRQATARLARMEKEFTSTIVLTENETLLINESQYDKKRRCTKAPKRYEDFADTEEDYAGRTSAITPPKKTQNTAVVAIEAATDTTLNTGFSETTTELREPIYVNDNVLEKLKHCTVPLIRLENIQNMAVWCMVHELYKCYCGGRATDGKPLVIEKDNNVTSSNEQTSAGNKQNASTEDDYIVTSTKARYSFETVEQAVDEADAESREENEIFRKRREKRKSADRKSQGSVVKYNSTDDERDESDREDEMLEESLASDYNGDIGRAKRPKLAKRLERRGRPSELAFINKYFNTDVDGCRRVVVVPRKTYLRINRKRRFEVEEFIAKNENKQSMLLLNEHIMRSVYYHKHEVEKQRKEAAQESLLQTKKRKLNDVELTEPEDTFHKDKQSDKEPIEPAKKKERQVVELIDEDSSQSSVSSLLSVPDGKPTADTKLQSKRKRLEERKLQSGKKLEEDNAAYDNSTHIEEDSDPTSSTTDSKNTQQVKTSENTKITENAYTISDDDAQPSVSSTVSDGVTDLSAAPSESLGALSTSRLDFFRDVVRSMNNLVNKKMQDIGLALKRESKVIPAPNNDILCIIKWSNFLDAFIEGFVFIWQVKLRDEQTFFAATINNMMPMVLDAVGVVNIAALPMQQLPLMGRMLLQRCRTSQTRDLAIVMQGRAKYWLVKGFLRADKSSACAKPTPKTHPLLTRKINVLSSLLAKQHIRELNKKVAQKQLEELTATETANESTATSTQNIALTQQSLLRTQPPPLAHLEKETKPTQNIKNVQKTKLPEASETKGTLQKKPEPAITRATLPTGTISTKTSNAAHKLKSGNGLSMLQELIGNSQYSEMKTNIAFRKVMPHDIDEMNVLDVTSEPHRWLVLDLYRDFSHIYVPDFQELVSLDRIQKVMSFSRQKQKIVKLQFFKDAAYDAFVIPHSERKIFFGPLKLNMPPPLLILLQSVDRKMMLRETYQQMHNIQSGAKESTTAFWVVRKNGQVYLDYKLDGSAANTAKSENAPVAELQAKETVQLPESDDDDCMIVEDEEPSGSFSALEPLPPANITVKPLSELQSTLNPSIPARQLTNYTIQSSANSNRLQITNMGTTPVSNNSVATTVTETPTAQLKLLQSGNNADFLTGTQLPQPPPITMNGTLNSQLVQLTNTSQSLIPPLADKQSAAILCSLPPNAVITGVAPAPKEAPYSTTIYISNVASTVPLVANGAQGNDKPFATTLETNAQTSAKTSGQTVINTSENMSNVRFLTPDVRVTATGDTTPNELFTTPALTTMSNTNTGFVSLPVSQQQNSILDKRESVGNSTQSPSTAGNTTKAMPQTATERQHTPGEVKSSNNISAGDWKRFLLGDNGKRSTIGSTTITKVADKLESAGKLVMNIEGDEFEPAASVLIKPNAPTLPSEAPEVPLVAAMESNTNKCTLNGTTAITTIGSTAISAKTKKATKSATIAVSRPNTSSTNTTNTNVRFRSLPTLKESKIAQPVKTTVIFKSPTPTHSAATKPKPTILNSIVAMSKAPSVSTSNATTTQQSFNQQLKISSHSMQPSKAQSFASRQSLPTLPRNLINSPITNGGSVNTPKPLINIRPAIPIPQRVSTTKPTTQRLSDSALYAPNMLNNRRLSVTNVATKPTETSKTNTQLAKTKSSEQYGVLCSSTNDGSPKFWAKRMHNSYLIKVPGVSSVVHRTDLESADTFLNQHLLKQSPAMKSKLPIKWKFVPSEQLNLPIKRLTTKKNEKLVVRCAKPAENSASEVKVVKLGTDCNVVKDADNATATTLDKNCCEPILIED</sequence>
<organism evidence="3">
    <name type="scientific">Bactrocera dorsalis</name>
    <name type="common">Oriental fruit fly</name>
    <name type="synonym">Dacus dorsalis</name>
    <dbReference type="NCBI Taxonomy" id="27457"/>
    <lineage>
        <taxon>Eukaryota</taxon>
        <taxon>Metazoa</taxon>
        <taxon>Ecdysozoa</taxon>
        <taxon>Arthropoda</taxon>
        <taxon>Hexapoda</taxon>
        <taxon>Insecta</taxon>
        <taxon>Pterygota</taxon>
        <taxon>Neoptera</taxon>
        <taxon>Endopterygota</taxon>
        <taxon>Diptera</taxon>
        <taxon>Brachycera</taxon>
        <taxon>Muscomorpha</taxon>
        <taxon>Tephritoidea</taxon>
        <taxon>Tephritidae</taxon>
        <taxon>Bactrocera</taxon>
        <taxon>Bactrocera</taxon>
    </lineage>
</organism>